<comment type="similarity">
    <text evidence="2">Belongs to the krueppel C2H2-type zinc-finger protein family.</text>
</comment>
<dbReference type="PROSITE" id="PS00028">
    <property type="entry name" value="ZINC_FINGER_C2H2_1"/>
    <property type="match status" value="5"/>
</dbReference>
<dbReference type="GeneTree" id="ENSGT00940000160839"/>
<dbReference type="FunFam" id="3.30.160.60:FF:000087">
    <property type="entry name" value="Zinc finger protein 354B"/>
    <property type="match status" value="1"/>
</dbReference>
<feature type="region of interest" description="Disordered" evidence="12">
    <location>
        <begin position="109"/>
        <end position="149"/>
    </location>
</feature>
<keyword evidence="9" id="KW-0804">Transcription</keyword>
<feature type="region of interest" description="Disordered" evidence="12">
    <location>
        <begin position="480"/>
        <end position="515"/>
    </location>
</feature>
<sequence length="947" mass="102712">MSAMNPPRESTEMAEHQPGLADPEDDKAPSYSCSVCGRSFPFQSSLSQHMRRHTGARPYKCPYCQHRTSQKGNLKVHIRSHKLGTLISPGLDEEEPEEEGEGLVEVGVSESLDGGSSPTRSSSACNGVLNGVEDARGKGQGRGVKRERSADSRPYRCKLCGYEARREDQLLSHIEKVHITAETEEDASPPPATPADVEEDFTCETCGQAFTQAWFLKAHMKKHTAELEHSCRICGRRFREAWFLKSHMKTHSGSKAPGRGRPRPDPEPPATINNVAQDPDTTAASGGACLYQICPKCGNLFHDRESLRAHDRAHGPGHAKPSRGAVDAGGGSSPAPKRRLLDYLGLRPAGEKLQDRRPGKRIPELDPVCSYQAWQLATRGRVLEPVDNAQRPASWDGDPPAGAVAYDRQSSRYVLAGHEKRVARRGSAGAGSHSSPGERTPESLSDSEYRPSSRQERRRSSQSKAHECFECGKVFRSRNQLTVHQRVHRRDGRGSGGDAEHGSPNGPNMLGHGATNSYTQSLAEAKTAPFSAAEEKPYICSLCDFITKDSSTFLSHVRHLHPGPRSSSSTLRAQESSPSLGLDRATPNSSFPKLKRALLQGSSHSPSPTLPLSEPPPSSLRPLAQASGCGSPAEPAVDLCTRASGVRGTLSSSDRPDGLPSHRCSYCSHSTRYPEVLWIHQTIAHRLSSSALVPKWAQRNGFKNIKEGLSLRRRTGPPPVLEGKECQPLPSIARSSRTRPPMSTNNQKKDKASSSHPQPSTSSSISKTPKANTRQRFEPTEDQLSRSRPKVDLYPKVISVGTLEKNAGTPPSSATSPKTGARLVERYVLPQEGLGFMLSSKHGLSEYGRSTPTKISPPPPQSRAKPANQHDQPAHSTTAGLMYGASQPQGGAVLGTPSPLKQESMAGTPETPLDILSFLKRTAIPMSWLRFTTAGVPPPRCWSIQAC</sequence>
<feature type="region of interest" description="Disordered" evidence="12">
    <location>
        <begin position="1"/>
        <end position="31"/>
    </location>
</feature>
<comment type="subcellular location">
    <subcellularLocation>
        <location evidence="1">Nucleus</location>
    </subcellularLocation>
</comment>
<keyword evidence="4" id="KW-0677">Repeat</keyword>
<feature type="compositionally biased region" description="Basic and acidic residues" evidence="12">
    <location>
        <begin position="775"/>
        <end position="793"/>
    </location>
</feature>
<reference evidence="14 15" key="1">
    <citation type="submission" date="2020-06" db="EMBL/GenBank/DDBJ databases">
        <authorList>
            <consortium name="Wellcome Sanger Institute Data Sharing"/>
        </authorList>
    </citation>
    <scope>NUCLEOTIDE SEQUENCE [LARGE SCALE GENOMIC DNA]</scope>
</reference>
<dbReference type="SUPFAM" id="SSF57667">
    <property type="entry name" value="beta-beta-alpha zinc fingers"/>
    <property type="match status" value="3"/>
</dbReference>
<evidence type="ECO:0000256" key="7">
    <source>
        <dbReference type="ARBA" id="ARBA00023015"/>
    </source>
</evidence>
<accession>A0AAY4EHD6</accession>
<dbReference type="Ensembl" id="ENSDCDT00010067697.1">
    <property type="protein sequence ID" value="ENSDCDP00010057027.1"/>
    <property type="gene ID" value="ENSDCDG00010032392.1"/>
</dbReference>
<evidence type="ECO:0000256" key="4">
    <source>
        <dbReference type="ARBA" id="ARBA00022737"/>
    </source>
</evidence>
<dbReference type="AlphaFoldDB" id="A0AAY4EHD6"/>
<evidence type="ECO:0000256" key="5">
    <source>
        <dbReference type="ARBA" id="ARBA00022771"/>
    </source>
</evidence>
<feature type="domain" description="C2H2-type" evidence="13">
    <location>
        <begin position="466"/>
        <end position="493"/>
    </location>
</feature>
<evidence type="ECO:0000259" key="13">
    <source>
        <dbReference type="PROSITE" id="PS50157"/>
    </source>
</evidence>
<dbReference type="Pfam" id="PF13909">
    <property type="entry name" value="zf-H2C2_5"/>
    <property type="match status" value="1"/>
</dbReference>
<feature type="region of interest" description="Disordered" evidence="12">
    <location>
        <begin position="708"/>
        <end position="793"/>
    </location>
</feature>
<evidence type="ECO:0000256" key="12">
    <source>
        <dbReference type="SAM" id="MobiDB-lite"/>
    </source>
</evidence>
<keyword evidence="7" id="KW-0805">Transcription regulation</keyword>
<feature type="compositionally biased region" description="Low complexity" evidence="12">
    <location>
        <begin position="754"/>
        <end position="766"/>
    </location>
</feature>
<feature type="region of interest" description="Disordered" evidence="12">
    <location>
        <begin position="309"/>
        <end position="338"/>
    </location>
</feature>
<reference evidence="14" key="2">
    <citation type="submission" date="2025-08" db="UniProtKB">
        <authorList>
            <consortium name="Ensembl"/>
        </authorList>
    </citation>
    <scope>IDENTIFICATION</scope>
</reference>
<feature type="compositionally biased region" description="Basic and acidic residues" evidence="12">
    <location>
        <begin position="447"/>
        <end position="463"/>
    </location>
</feature>
<dbReference type="PANTHER" id="PTHR45925">
    <property type="entry name" value="ZINC FINGER PROTEIN"/>
    <property type="match status" value="1"/>
</dbReference>
<feature type="compositionally biased region" description="Polar residues" evidence="12">
    <location>
        <begin position="869"/>
        <end position="879"/>
    </location>
</feature>
<evidence type="ECO:0000256" key="2">
    <source>
        <dbReference type="ARBA" id="ARBA00006991"/>
    </source>
</evidence>
<keyword evidence="15" id="KW-1185">Reference proteome</keyword>
<evidence type="ECO:0000256" key="11">
    <source>
        <dbReference type="PROSITE-ProRule" id="PRU00042"/>
    </source>
</evidence>
<dbReference type="Pfam" id="PF00096">
    <property type="entry name" value="zf-C2H2"/>
    <property type="match status" value="4"/>
</dbReference>
<feature type="domain" description="C2H2-type" evidence="13">
    <location>
        <begin position="229"/>
        <end position="256"/>
    </location>
</feature>
<dbReference type="InterPro" id="IPR051967">
    <property type="entry name" value="Krueppel_C2H2-ZF"/>
</dbReference>
<evidence type="ECO:0000313" key="14">
    <source>
        <dbReference type="Ensembl" id="ENSDCDP00010057027.1"/>
    </source>
</evidence>
<keyword evidence="5 11" id="KW-0863">Zinc-finger</keyword>
<keyword evidence="6" id="KW-0862">Zinc</keyword>
<dbReference type="GO" id="GO:0000981">
    <property type="term" value="F:DNA-binding transcription factor activity, RNA polymerase II-specific"/>
    <property type="evidence" value="ECO:0007669"/>
    <property type="project" value="TreeGrafter"/>
</dbReference>
<feature type="region of interest" description="Disordered" evidence="12">
    <location>
        <begin position="843"/>
        <end position="908"/>
    </location>
</feature>
<feature type="region of interest" description="Disordered" evidence="12">
    <location>
        <begin position="420"/>
        <end position="463"/>
    </location>
</feature>
<dbReference type="PROSITE" id="PS50157">
    <property type="entry name" value="ZINC_FINGER_C2H2_2"/>
    <property type="match status" value="8"/>
</dbReference>
<feature type="domain" description="C2H2-type" evidence="13">
    <location>
        <begin position="59"/>
        <end position="81"/>
    </location>
</feature>
<feature type="compositionally biased region" description="Polar residues" evidence="12">
    <location>
        <begin position="114"/>
        <end position="125"/>
    </location>
</feature>
<evidence type="ECO:0000256" key="3">
    <source>
        <dbReference type="ARBA" id="ARBA00022723"/>
    </source>
</evidence>
<evidence type="ECO:0000256" key="10">
    <source>
        <dbReference type="ARBA" id="ARBA00023242"/>
    </source>
</evidence>
<feature type="domain" description="C2H2-type" evidence="13">
    <location>
        <begin position="31"/>
        <end position="58"/>
    </location>
</feature>
<feature type="region of interest" description="Disordered" evidence="12">
    <location>
        <begin position="249"/>
        <end position="279"/>
    </location>
</feature>
<feature type="domain" description="C2H2-type" evidence="13">
    <location>
        <begin position="155"/>
        <end position="183"/>
    </location>
</feature>
<dbReference type="InterPro" id="IPR036236">
    <property type="entry name" value="Znf_C2H2_sf"/>
</dbReference>
<name>A0AAY4EHD6_9TELE</name>
<reference evidence="14" key="3">
    <citation type="submission" date="2025-09" db="UniProtKB">
        <authorList>
            <consortium name="Ensembl"/>
        </authorList>
    </citation>
    <scope>IDENTIFICATION</scope>
</reference>
<gene>
    <name evidence="14" type="primary">ZNF516</name>
</gene>
<dbReference type="Proteomes" id="UP000694580">
    <property type="component" value="Chromosome 5"/>
</dbReference>
<organism evidence="14 15">
    <name type="scientific">Denticeps clupeoides</name>
    <name type="common">denticle herring</name>
    <dbReference type="NCBI Taxonomy" id="299321"/>
    <lineage>
        <taxon>Eukaryota</taxon>
        <taxon>Metazoa</taxon>
        <taxon>Chordata</taxon>
        <taxon>Craniata</taxon>
        <taxon>Vertebrata</taxon>
        <taxon>Euteleostomi</taxon>
        <taxon>Actinopterygii</taxon>
        <taxon>Neopterygii</taxon>
        <taxon>Teleostei</taxon>
        <taxon>Clupei</taxon>
        <taxon>Clupeiformes</taxon>
        <taxon>Denticipitoidei</taxon>
        <taxon>Denticipitidae</taxon>
        <taxon>Denticeps</taxon>
    </lineage>
</organism>
<dbReference type="FunFam" id="3.30.160.60:FF:000100">
    <property type="entry name" value="Zinc finger 45-like"/>
    <property type="match status" value="1"/>
</dbReference>
<dbReference type="PANTHER" id="PTHR45925:SF3">
    <property type="entry name" value="ZINC FINGER PROTEIN 516"/>
    <property type="match status" value="1"/>
</dbReference>
<evidence type="ECO:0000256" key="1">
    <source>
        <dbReference type="ARBA" id="ARBA00004123"/>
    </source>
</evidence>
<dbReference type="GO" id="GO:0000978">
    <property type="term" value="F:RNA polymerase II cis-regulatory region sequence-specific DNA binding"/>
    <property type="evidence" value="ECO:0007669"/>
    <property type="project" value="TreeGrafter"/>
</dbReference>
<keyword evidence="10" id="KW-0539">Nucleus</keyword>
<feature type="domain" description="C2H2-type" evidence="13">
    <location>
        <begin position="201"/>
        <end position="228"/>
    </location>
</feature>
<evidence type="ECO:0000256" key="8">
    <source>
        <dbReference type="ARBA" id="ARBA00023125"/>
    </source>
</evidence>
<evidence type="ECO:0000256" key="9">
    <source>
        <dbReference type="ARBA" id="ARBA00023163"/>
    </source>
</evidence>
<dbReference type="FunFam" id="3.30.160.60:FF:000075">
    <property type="entry name" value="Putative zinc finger protein 536"/>
    <property type="match status" value="1"/>
</dbReference>
<dbReference type="FunFam" id="3.30.160.60:FF:000303">
    <property type="entry name" value="Zinc finger protein 41"/>
    <property type="match status" value="1"/>
</dbReference>
<dbReference type="Gene3D" id="3.30.160.60">
    <property type="entry name" value="Classic Zinc Finger"/>
    <property type="match status" value="5"/>
</dbReference>
<dbReference type="GO" id="GO:0005634">
    <property type="term" value="C:nucleus"/>
    <property type="evidence" value="ECO:0007669"/>
    <property type="project" value="UniProtKB-SubCell"/>
</dbReference>
<feature type="domain" description="C2H2-type" evidence="13">
    <location>
        <begin position="292"/>
        <end position="314"/>
    </location>
</feature>
<protein>
    <recommendedName>
        <fullName evidence="13">C2H2-type domain-containing protein</fullName>
    </recommendedName>
</protein>
<feature type="compositionally biased region" description="Polar residues" evidence="12">
    <location>
        <begin position="565"/>
        <end position="579"/>
    </location>
</feature>
<evidence type="ECO:0000256" key="6">
    <source>
        <dbReference type="ARBA" id="ARBA00022833"/>
    </source>
</evidence>
<keyword evidence="3" id="KW-0479">Metal-binding</keyword>
<feature type="compositionally biased region" description="Low complexity" evidence="12">
    <location>
        <begin position="602"/>
        <end position="612"/>
    </location>
</feature>
<feature type="domain" description="C2H2-type" evidence="13">
    <location>
        <begin position="538"/>
        <end position="566"/>
    </location>
</feature>
<evidence type="ECO:0000313" key="15">
    <source>
        <dbReference type="Proteomes" id="UP000694580"/>
    </source>
</evidence>
<proteinExistence type="inferred from homology"/>
<feature type="compositionally biased region" description="Low complexity" evidence="12">
    <location>
        <begin position="425"/>
        <end position="435"/>
    </location>
</feature>
<dbReference type="InterPro" id="IPR013087">
    <property type="entry name" value="Znf_C2H2_type"/>
</dbReference>
<feature type="region of interest" description="Disordered" evidence="12">
    <location>
        <begin position="560"/>
        <end position="630"/>
    </location>
</feature>
<keyword evidence="8" id="KW-0238">DNA-binding</keyword>
<dbReference type="SMART" id="SM00355">
    <property type="entry name" value="ZnF_C2H2"/>
    <property type="match status" value="9"/>
</dbReference>
<dbReference type="GO" id="GO:0008270">
    <property type="term" value="F:zinc ion binding"/>
    <property type="evidence" value="ECO:0007669"/>
    <property type="project" value="UniProtKB-KW"/>
</dbReference>